<accession>A0ABW9ASA0</accession>
<organism evidence="3 4">
    <name type="scientific">Paraburkholderia dipogonis</name>
    <dbReference type="NCBI Taxonomy" id="1211383"/>
    <lineage>
        <taxon>Bacteria</taxon>
        <taxon>Pseudomonadati</taxon>
        <taxon>Pseudomonadota</taxon>
        <taxon>Betaproteobacteria</taxon>
        <taxon>Burkholderiales</taxon>
        <taxon>Burkholderiaceae</taxon>
        <taxon>Paraburkholderia</taxon>
    </lineage>
</organism>
<reference evidence="3 4" key="1">
    <citation type="journal article" date="2024" name="Chem. Sci.">
        <title>Discovery of megapolipeptins by genome mining of a Burkholderiales bacteria collection.</title>
        <authorList>
            <person name="Paulo B.S."/>
            <person name="Recchia M.J.J."/>
            <person name="Lee S."/>
            <person name="Fergusson C.H."/>
            <person name="Romanowski S.B."/>
            <person name="Hernandez A."/>
            <person name="Krull N."/>
            <person name="Liu D.Y."/>
            <person name="Cavanagh H."/>
            <person name="Bos A."/>
            <person name="Gray C.A."/>
            <person name="Murphy B.T."/>
            <person name="Linington R.G."/>
            <person name="Eustaquio A.S."/>
        </authorList>
    </citation>
    <scope>NUCLEOTIDE SEQUENCE [LARGE SCALE GENOMIC DNA]</scope>
    <source>
        <strain evidence="3 4">RL17-350-BIC-A</strain>
    </source>
</reference>
<evidence type="ECO:0000256" key="1">
    <source>
        <dbReference type="ARBA" id="ARBA00006174"/>
    </source>
</evidence>
<feature type="domain" description="MmgE/PrpD N-terminal" evidence="2">
    <location>
        <begin position="83"/>
        <end position="226"/>
    </location>
</feature>
<dbReference type="RefSeq" id="WP_408177728.1">
    <property type="nucleotide sequence ID" value="NZ_JAQQEZ010000009.1"/>
</dbReference>
<dbReference type="Proteomes" id="UP001629230">
    <property type="component" value="Unassembled WGS sequence"/>
</dbReference>
<dbReference type="InterPro" id="IPR036148">
    <property type="entry name" value="MmgE/PrpD_sf"/>
</dbReference>
<evidence type="ECO:0000259" key="2">
    <source>
        <dbReference type="Pfam" id="PF03972"/>
    </source>
</evidence>
<comment type="caution">
    <text evidence="3">The sequence shown here is derived from an EMBL/GenBank/DDBJ whole genome shotgun (WGS) entry which is preliminary data.</text>
</comment>
<dbReference type="EMBL" id="JAQQEZ010000009">
    <property type="protein sequence ID" value="MFM0002379.1"/>
    <property type="molecule type" value="Genomic_DNA"/>
</dbReference>
<name>A0ABW9ASA0_9BURK</name>
<dbReference type="PANTHER" id="PTHR16943:SF8">
    <property type="entry name" value="2-METHYLCITRATE DEHYDRATASE"/>
    <property type="match status" value="1"/>
</dbReference>
<evidence type="ECO:0000313" key="3">
    <source>
        <dbReference type="EMBL" id="MFM0002379.1"/>
    </source>
</evidence>
<dbReference type="InterPro" id="IPR005656">
    <property type="entry name" value="MmgE_PrpD"/>
</dbReference>
<protein>
    <submittedName>
        <fullName evidence="3">MmgE/PrpD family protein</fullName>
    </submittedName>
</protein>
<dbReference type="PANTHER" id="PTHR16943">
    <property type="entry name" value="2-METHYLCITRATE DEHYDRATASE-RELATED"/>
    <property type="match status" value="1"/>
</dbReference>
<proteinExistence type="inferred from homology"/>
<sequence>MHNAAQHSVVSDALVGFAIAALPASADAALDAARDALTHARLITDPATRSTEQISALLQSQGSAATDSRTRAWILGTSLATQAAASPAMPVLAAVIVAGDTLGSSESDAIAAAAIGIEAAARILSAVGSAEFRVRWNVASSVGLLGAVLAVSRLLRLDEVHTRHALGVAATQAAGLAHNADHAMEAIEIGKAAADALEAAMIAKHGFTSAAASIDGRRGFAALMAYRFDTAAITEALGTRWTSVD</sequence>
<gene>
    <name evidence="3" type="ORF">PQR57_15265</name>
</gene>
<keyword evidence="4" id="KW-1185">Reference proteome</keyword>
<dbReference type="Gene3D" id="1.10.4100.10">
    <property type="entry name" value="2-methylcitrate dehydratase PrpD"/>
    <property type="match status" value="1"/>
</dbReference>
<dbReference type="Pfam" id="PF03972">
    <property type="entry name" value="MmgE_PrpD_N"/>
    <property type="match status" value="1"/>
</dbReference>
<dbReference type="InterPro" id="IPR042183">
    <property type="entry name" value="MmgE/PrpD_sf_1"/>
</dbReference>
<dbReference type="SUPFAM" id="SSF103378">
    <property type="entry name" value="2-methylcitrate dehydratase PrpD"/>
    <property type="match status" value="1"/>
</dbReference>
<comment type="similarity">
    <text evidence="1">Belongs to the PrpD family.</text>
</comment>
<dbReference type="InterPro" id="IPR045336">
    <property type="entry name" value="MmgE_PrpD_N"/>
</dbReference>
<evidence type="ECO:0000313" key="4">
    <source>
        <dbReference type="Proteomes" id="UP001629230"/>
    </source>
</evidence>